<name>A0A2H3D4S1_ARMGA</name>
<feature type="compositionally biased region" description="Acidic residues" evidence="1">
    <location>
        <begin position="193"/>
        <end position="204"/>
    </location>
</feature>
<reference evidence="3" key="1">
    <citation type="journal article" date="2017" name="Nat. Ecol. Evol.">
        <title>Genome expansion and lineage-specific genetic innovations in the forest pathogenic fungi Armillaria.</title>
        <authorList>
            <person name="Sipos G."/>
            <person name="Prasanna A.N."/>
            <person name="Walter M.C."/>
            <person name="O'Connor E."/>
            <person name="Balint B."/>
            <person name="Krizsan K."/>
            <person name="Kiss B."/>
            <person name="Hess J."/>
            <person name="Varga T."/>
            <person name="Slot J."/>
            <person name="Riley R."/>
            <person name="Boka B."/>
            <person name="Rigling D."/>
            <person name="Barry K."/>
            <person name="Lee J."/>
            <person name="Mihaltcheva S."/>
            <person name="LaButti K."/>
            <person name="Lipzen A."/>
            <person name="Waldron R."/>
            <person name="Moloney N.M."/>
            <person name="Sperisen C."/>
            <person name="Kredics L."/>
            <person name="Vagvoelgyi C."/>
            <person name="Patrignani A."/>
            <person name="Fitzpatrick D."/>
            <person name="Nagy I."/>
            <person name="Doyle S."/>
            <person name="Anderson J.B."/>
            <person name="Grigoriev I.V."/>
            <person name="Gueldener U."/>
            <person name="Muensterkoetter M."/>
            <person name="Nagy L.G."/>
        </authorList>
    </citation>
    <scope>NUCLEOTIDE SEQUENCE [LARGE SCALE GENOMIC DNA]</scope>
    <source>
        <strain evidence="3">Ar21-2</strain>
    </source>
</reference>
<accession>A0A2H3D4S1</accession>
<evidence type="ECO:0000256" key="1">
    <source>
        <dbReference type="SAM" id="MobiDB-lite"/>
    </source>
</evidence>
<dbReference type="EMBL" id="KZ293701">
    <property type="protein sequence ID" value="PBK84047.1"/>
    <property type="molecule type" value="Genomic_DNA"/>
</dbReference>
<sequence>MSAPPNFTNFAFQCGQGVLSDWTEAHACSLYDSILADPIQCTKNTWTPTHIRWMMKSIWFCDKTAWLSRVTGIDASVLRRQQATVFRQIHPFVHQFCHPSIQENAVRSPSFHQDLSNIVGEFWLATSDPMSSDVETGPSDGEGNEDKDVGYGAAQQPASPIEVDPAGPEGEPSGDKTGEEWWIVYGTSSDNGSGEEEEEVEEEVEQKRKSLAERKEDIDHDTDDEREEEEEVDELKGGGASDAAPALKKKGYTRTSWLVDLNQHLRQGKTQLAMCAYMVEMEEEGLLEPADEKCSQCRGGCHCLLPVDSDNGHPTCAECLISSHGCPNCVARSAPARKKLTHLSKGKAKPEAGPSTMPTVLDFMVEFQSFCSRPMQERPTPGHDPVTNFTFNLAERCLGGLTHPGRQHGIASLPSCTSSLWLTRSLNSMLSADEEHREGSAEGKGDT</sequence>
<dbReference type="Proteomes" id="UP000217790">
    <property type="component" value="Unassembled WGS sequence"/>
</dbReference>
<gene>
    <name evidence="2" type="ORF">ARMGADRAFT_1088753</name>
</gene>
<feature type="region of interest" description="Disordered" evidence="1">
    <location>
        <begin position="128"/>
        <end position="248"/>
    </location>
</feature>
<evidence type="ECO:0000313" key="2">
    <source>
        <dbReference type="EMBL" id="PBK84047.1"/>
    </source>
</evidence>
<dbReference type="InParanoid" id="A0A2H3D4S1"/>
<keyword evidence="3" id="KW-1185">Reference proteome</keyword>
<organism evidence="2 3">
    <name type="scientific">Armillaria gallica</name>
    <name type="common">Bulbous honey fungus</name>
    <name type="synonym">Armillaria bulbosa</name>
    <dbReference type="NCBI Taxonomy" id="47427"/>
    <lineage>
        <taxon>Eukaryota</taxon>
        <taxon>Fungi</taxon>
        <taxon>Dikarya</taxon>
        <taxon>Basidiomycota</taxon>
        <taxon>Agaricomycotina</taxon>
        <taxon>Agaricomycetes</taxon>
        <taxon>Agaricomycetidae</taxon>
        <taxon>Agaricales</taxon>
        <taxon>Marasmiineae</taxon>
        <taxon>Physalacriaceae</taxon>
        <taxon>Armillaria</taxon>
    </lineage>
</organism>
<feature type="compositionally biased region" description="Acidic residues" evidence="1">
    <location>
        <begin position="219"/>
        <end position="233"/>
    </location>
</feature>
<dbReference type="AlphaFoldDB" id="A0A2H3D4S1"/>
<feature type="compositionally biased region" description="Basic and acidic residues" evidence="1">
    <location>
        <begin position="205"/>
        <end position="218"/>
    </location>
</feature>
<proteinExistence type="predicted"/>
<evidence type="ECO:0000313" key="3">
    <source>
        <dbReference type="Proteomes" id="UP000217790"/>
    </source>
</evidence>
<dbReference type="OrthoDB" id="3039994at2759"/>
<protein>
    <submittedName>
        <fullName evidence="2">Uncharacterized protein</fullName>
    </submittedName>
</protein>